<evidence type="ECO:0000256" key="3">
    <source>
        <dbReference type="ARBA" id="ARBA00022475"/>
    </source>
</evidence>
<evidence type="ECO:0000313" key="10">
    <source>
        <dbReference type="Proteomes" id="UP000321425"/>
    </source>
</evidence>
<proteinExistence type="inferred from homology"/>
<keyword evidence="6" id="KW-0472">Membrane</keyword>
<reference evidence="7 10" key="2">
    <citation type="submission" date="2019-07" db="EMBL/GenBank/DDBJ databases">
        <title>Whole genome shotgun sequence of Alkalibacterium putridalgicola NBRC 103243.</title>
        <authorList>
            <person name="Hosoyama A."/>
            <person name="Uohara A."/>
            <person name="Ohji S."/>
            <person name="Ichikawa N."/>
        </authorList>
    </citation>
    <scope>NUCLEOTIDE SEQUENCE [LARGE SCALE GENOMIC DNA]</scope>
    <source>
        <strain evidence="7 10">NBRC 103243</strain>
    </source>
</reference>
<dbReference type="EMBL" id="FOBL01000002">
    <property type="protein sequence ID" value="SEL48999.1"/>
    <property type="molecule type" value="Genomic_DNA"/>
</dbReference>
<evidence type="ECO:0000256" key="1">
    <source>
        <dbReference type="ARBA" id="ARBA00004202"/>
    </source>
</evidence>
<evidence type="ECO:0000313" key="8">
    <source>
        <dbReference type="EMBL" id="SEL48999.1"/>
    </source>
</evidence>
<dbReference type="InterPro" id="IPR051612">
    <property type="entry name" value="Teichoic_Acid_Biosynth"/>
</dbReference>
<dbReference type="Pfam" id="PF04464">
    <property type="entry name" value="Glyphos_transf"/>
    <property type="match status" value="1"/>
</dbReference>
<dbReference type="RefSeq" id="WP_091486320.1">
    <property type="nucleotide sequence ID" value="NZ_BJUX01000003.1"/>
</dbReference>
<evidence type="ECO:0000313" key="7">
    <source>
        <dbReference type="EMBL" id="GEK88411.1"/>
    </source>
</evidence>
<dbReference type="InterPro" id="IPR007554">
    <property type="entry name" value="Glycerophosphate_synth"/>
</dbReference>
<keyword evidence="10" id="KW-1185">Reference proteome</keyword>
<dbReference type="Gene3D" id="3.40.50.12580">
    <property type="match status" value="1"/>
</dbReference>
<dbReference type="OrthoDB" id="9811865at2"/>
<dbReference type="PANTHER" id="PTHR37316:SF3">
    <property type="entry name" value="TEICHOIC ACID GLYCEROL-PHOSPHATE TRANSFERASE"/>
    <property type="match status" value="1"/>
</dbReference>
<gene>
    <name evidence="7" type="ORF">APU01nite_04500</name>
    <name evidence="8" type="ORF">SAMN04488100_10259</name>
</gene>
<keyword evidence="3" id="KW-1003">Cell membrane</keyword>
<dbReference type="Proteomes" id="UP000321425">
    <property type="component" value="Unassembled WGS sequence"/>
</dbReference>
<dbReference type="AlphaFoldDB" id="A0A1H7QMC7"/>
<comment type="similarity">
    <text evidence="2">Belongs to the CDP-glycerol glycerophosphotransferase family.</text>
</comment>
<protein>
    <submittedName>
        <fullName evidence="8">CDP-glycerol glycerophosphotransferase</fullName>
    </submittedName>
</protein>
<evidence type="ECO:0000256" key="2">
    <source>
        <dbReference type="ARBA" id="ARBA00010488"/>
    </source>
</evidence>
<name>A0A1H7QMC7_9LACT</name>
<dbReference type="GO" id="GO:0047355">
    <property type="term" value="F:CDP-glycerol glycerophosphotransferase activity"/>
    <property type="evidence" value="ECO:0007669"/>
    <property type="project" value="InterPro"/>
</dbReference>
<dbReference type="EMBL" id="BJUX01000003">
    <property type="protein sequence ID" value="GEK88411.1"/>
    <property type="molecule type" value="Genomic_DNA"/>
</dbReference>
<keyword evidence="5" id="KW-0777">Teichoic acid biosynthesis</keyword>
<comment type="subcellular location">
    <subcellularLocation>
        <location evidence="1">Cell membrane</location>
        <topology evidence="1">Peripheral membrane protein</topology>
    </subcellularLocation>
</comment>
<dbReference type="InterPro" id="IPR043148">
    <property type="entry name" value="TagF_C"/>
</dbReference>
<sequence>MKYLSIMIFRMILKVFYLFPIKNNKVLYMSYGGKKFNCNPKYIFQYIQDETSELEHIWVIEDEKNDELKDYDNTSLVDNKGLSFYYHFLTSKVVISNASIPTYIPLRKKQKYIETWHGGGAYKKTGLSYDKSPLQIKKLKLIADEIEFFISSSQKVTDTKSDNHLISKDKFYNIGMPRNDILLKGSEEIKNKVKKFYDLDMDTNIVLYAPTYRSKEDDESSYEHLDMKKLVNALQTKFGGEWVVFTRMHYYLNEKMEYNNAVNVSGYDDMQELMLATDVLITDYSSVMWDFSLTKKPCFVFAPDMEEYEKDRSFFTPPSEWPFPIAKTNEEFEWEIIEFDQVQYEEAVDRHHINQGSFESGHATQDVWMKVKEYTGI</sequence>
<evidence type="ECO:0000256" key="6">
    <source>
        <dbReference type="ARBA" id="ARBA00023136"/>
    </source>
</evidence>
<reference evidence="8 9" key="1">
    <citation type="submission" date="2016-10" db="EMBL/GenBank/DDBJ databases">
        <authorList>
            <person name="de Groot N.N."/>
        </authorList>
    </citation>
    <scope>NUCLEOTIDE SEQUENCE [LARGE SCALE GENOMIC DNA]</scope>
    <source>
        <strain evidence="8 9">DSM 19182</strain>
    </source>
</reference>
<dbReference type="Proteomes" id="UP000198548">
    <property type="component" value="Unassembled WGS sequence"/>
</dbReference>
<dbReference type="PANTHER" id="PTHR37316">
    <property type="entry name" value="TEICHOIC ACID GLYCEROL-PHOSPHATE PRIMASE"/>
    <property type="match status" value="1"/>
</dbReference>
<dbReference type="GO" id="GO:0019350">
    <property type="term" value="P:teichoic acid biosynthetic process"/>
    <property type="evidence" value="ECO:0007669"/>
    <property type="project" value="UniProtKB-KW"/>
</dbReference>
<evidence type="ECO:0000313" key="9">
    <source>
        <dbReference type="Proteomes" id="UP000198548"/>
    </source>
</evidence>
<keyword evidence="4 8" id="KW-0808">Transferase</keyword>
<dbReference type="InterPro" id="IPR043149">
    <property type="entry name" value="TagF_N"/>
</dbReference>
<dbReference type="STRING" id="426703.SAMN04488100_10259"/>
<dbReference type="Gene3D" id="3.40.50.11820">
    <property type="match status" value="1"/>
</dbReference>
<evidence type="ECO:0000256" key="4">
    <source>
        <dbReference type="ARBA" id="ARBA00022679"/>
    </source>
</evidence>
<organism evidence="8 9">
    <name type="scientific">Alkalibacterium putridalgicola</name>
    <dbReference type="NCBI Taxonomy" id="426703"/>
    <lineage>
        <taxon>Bacteria</taxon>
        <taxon>Bacillati</taxon>
        <taxon>Bacillota</taxon>
        <taxon>Bacilli</taxon>
        <taxon>Lactobacillales</taxon>
        <taxon>Carnobacteriaceae</taxon>
        <taxon>Alkalibacterium</taxon>
    </lineage>
</organism>
<evidence type="ECO:0000256" key="5">
    <source>
        <dbReference type="ARBA" id="ARBA00022944"/>
    </source>
</evidence>
<dbReference type="SUPFAM" id="SSF53756">
    <property type="entry name" value="UDP-Glycosyltransferase/glycogen phosphorylase"/>
    <property type="match status" value="1"/>
</dbReference>
<accession>A0A1H7QMC7</accession>
<dbReference type="GO" id="GO:0005886">
    <property type="term" value="C:plasma membrane"/>
    <property type="evidence" value="ECO:0007669"/>
    <property type="project" value="UniProtKB-SubCell"/>
</dbReference>